<organism evidence="1 2">
    <name type="scientific">Nocardia iowensis</name>
    <dbReference type="NCBI Taxonomy" id="204891"/>
    <lineage>
        <taxon>Bacteria</taxon>
        <taxon>Bacillati</taxon>
        <taxon>Actinomycetota</taxon>
        <taxon>Actinomycetes</taxon>
        <taxon>Mycobacteriales</taxon>
        <taxon>Nocardiaceae</taxon>
        <taxon>Nocardia</taxon>
    </lineage>
</organism>
<evidence type="ECO:0000313" key="1">
    <source>
        <dbReference type="EMBL" id="QXN94615.1"/>
    </source>
</evidence>
<dbReference type="RefSeq" id="WP_218477237.1">
    <property type="nucleotide sequence ID" value="NZ_BAABJN010000015.1"/>
</dbReference>
<dbReference type="Pfam" id="PF14435">
    <property type="entry name" value="SUKH-4"/>
    <property type="match status" value="1"/>
</dbReference>
<accession>A0ABX8RY65</accession>
<dbReference type="Proteomes" id="UP000694257">
    <property type="component" value="Chromosome"/>
</dbReference>
<keyword evidence="2" id="KW-1185">Reference proteome</keyword>
<dbReference type="EMBL" id="CP078145">
    <property type="protein sequence ID" value="QXN94615.1"/>
    <property type="molecule type" value="Genomic_DNA"/>
</dbReference>
<protein>
    <submittedName>
        <fullName evidence="1">SUKH-4 family immunity protein</fullName>
    </submittedName>
</protein>
<proteinExistence type="predicted"/>
<reference evidence="1 2" key="1">
    <citation type="submission" date="2021-07" db="EMBL/GenBank/DDBJ databases">
        <title>Whole Genome Sequence of Nocardia Iowensis.</title>
        <authorList>
            <person name="Lamm A."/>
            <person name="Collins-Fairclough A.M."/>
            <person name="Bunk B."/>
            <person name="Sproer C."/>
        </authorList>
    </citation>
    <scope>NUCLEOTIDE SEQUENCE [LARGE SCALE GENOMIC DNA]</scope>
    <source>
        <strain evidence="1 2">NRRL 5646</strain>
    </source>
</reference>
<evidence type="ECO:0000313" key="2">
    <source>
        <dbReference type="Proteomes" id="UP000694257"/>
    </source>
</evidence>
<gene>
    <name evidence="1" type="ORF">KV110_17110</name>
</gene>
<name>A0ABX8RY65_NOCIO</name>
<sequence>MVDTHVDTPTAAARELWQDRLVPIPLNRVRDLNGSTAEFLTDVGLPTALRFAGQDYRMLTGSELLAAVSLGDHTYLAFMRHYAGWTFGIDRLDHRLWAISDYDAAPMNPIFVNTDITRFAAFAGYFDLFVPTVQQLFRRIPRPGKYSHLNRLLACRDIITTLETIQARLISWDSPALDEDAWWRLALEQWTVGTPGHGGLTISLD</sequence>
<dbReference type="InterPro" id="IPR025851">
    <property type="entry name" value="SUKH-4"/>
</dbReference>